<dbReference type="EMBL" id="JAIVGD010000015">
    <property type="protein sequence ID" value="KAH0759257.1"/>
    <property type="molecule type" value="Genomic_DNA"/>
</dbReference>
<dbReference type="Pfam" id="PF03141">
    <property type="entry name" value="Methyltransf_29"/>
    <property type="match status" value="1"/>
</dbReference>
<dbReference type="EC" id="2.1.1.-" evidence="3"/>
<name>A0ABQ7V5A8_SOLTU</name>
<proteinExistence type="inferred from homology"/>
<comment type="caution">
    <text evidence="4">The sequence shown here is derived from an EMBL/GenBank/DDBJ whole genome shotgun (WGS) entry which is preliminary data.</text>
</comment>
<comment type="similarity">
    <text evidence="3">Belongs to the methyltransferase superfamily.</text>
</comment>
<dbReference type="PANTHER" id="PTHR10108">
    <property type="entry name" value="SAM-DEPENDENT METHYLTRANSFERASE"/>
    <property type="match status" value="1"/>
</dbReference>
<keyword evidence="3" id="KW-0735">Signal-anchor</keyword>
<dbReference type="Proteomes" id="UP000826656">
    <property type="component" value="Unassembled WGS sequence"/>
</dbReference>
<evidence type="ECO:0000256" key="3">
    <source>
        <dbReference type="RuleBase" id="RU366043"/>
    </source>
</evidence>
<dbReference type="PANTHER" id="PTHR10108:SF1102">
    <property type="entry name" value="METHYLTRANSFERASE PMT28-RELATED"/>
    <property type="match status" value="1"/>
</dbReference>
<keyword evidence="3" id="KW-0812">Transmembrane</keyword>
<evidence type="ECO:0000256" key="1">
    <source>
        <dbReference type="ARBA" id="ARBA00022603"/>
    </source>
</evidence>
<sequence length="107" mass="12056">MAYLIQKNIILGIYVVQEAIPCIDFESASGKLQNYRHHERSCPKAPQMCLVPLPPGGYETPILYKNVAHPKLEAFVKRGSWVVESGEYLIFPTNQSIPKGGIQHYLD</sequence>
<gene>
    <name evidence="4" type="ORF">KY290_022750</name>
</gene>
<keyword evidence="3" id="KW-0808">Transferase</keyword>
<protein>
    <recommendedName>
        <fullName evidence="3">Methyltransferase</fullName>
        <ecNumber evidence="3">2.1.1.-</ecNumber>
    </recommendedName>
</protein>
<evidence type="ECO:0000256" key="2">
    <source>
        <dbReference type="ARBA" id="ARBA00023180"/>
    </source>
</evidence>
<accession>A0ABQ7V5A8</accession>
<comment type="subcellular location">
    <subcellularLocation>
        <location evidence="3">Membrane</location>
        <topology evidence="3">Single-pass type II membrane protein</topology>
    </subcellularLocation>
</comment>
<evidence type="ECO:0000313" key="4">
    <source>
        <dbReference type="EMBL" id="KAH0759257.1"/>
    </source>
</evidence>
<reference evidence="4 5" key="1">
    <citation type="journal article" date="2021" name="bioRxiv">
        <title>Chromosome-scale and haplotype-resolved genome assembly of a tetraploid potato cultivar.</title>
        <authorList>
            <person name="Sun H."/>
            <person name="Jiao W.-B."/>
            <person name="Krause K."/>
            <person name="Campoy J.A."/>
            <person name="Goel M."/>
            <person name="Folz-Donahue K."/>
            <person name="Kukat C."/>
            <person name="Huettel B."/>
            <person name="Schneeberger K."/>
        </authorList>
    </citation>
    <scope>NUCLEOTIDE SEQUENCE [LARGE SCALE GENOMIC DNA]</scope>
    <source>
        <strain evidence="4">SolTubOtavaFocal</strain>
        <tissue evidence="4">Leaves</tissue>
    </source>
</reference>
<evidence type="ECO:0000313" key="5">
    <source>
        <dbReference type="Proteomes" id="UP000826656"/>
    </source>
</evidence>
<keyword evidence="2 3" id="KW-0325">Glycoprotein</keyword>
<dbReference type="InterPro" id="IPR004159">
    <property type="entry name" value="Put_SAM_MeTrfase"/>
</dbReference>
<organism evidence="4 5">
    <name type="scientific">Solanum tuberosum</name>
    <name type="common">Potato</name>
    <dbReference type="NCBI Taxonomy" id="4113"/>
    <lineage>
        <taxon>Eukaryota</taxon>
        <taxon>Viridiplantae</taxon>
        <taxon>Streptophyta</taxon>
        <taxon>Embryophyta</taxon>
        <taxon>Tracheophyta</taxon>
        <taxon>Spermatophyta</taxon>
        <taxon>Magnoliopsida</taxon>
        <taxon>eudicotyledons</taxon>
        <taxon>Gunneridae</taxon>
        <taxon>Pentapetalae</taxon>
        <taxon>asterids</taxon>
        <taxon>lamiids</taxon>
        <taxon>Solanales</taxon>
        <taxon>Solanaceae</taxon>
        <taxon>Solanoideae</taxon>
        <taxon>Solaneae</taxon>
        <taxon>Solanum</taxon>
    </lineage>
</organism>
<keyword evidence="5" id="KW-1185">Reference proteome</keyword>
<keyword evidence="1 3" id="KW-0489">Methyltransferase</keyword>